<dbReference type="AlphaFoldDB" id="A0AAV1IJG1"/>
<dbReference type="InterPro" id="IPR018731">
    <property type="entry name" value="Atg13_N"/>
</dbReference>
<feature type="compositionally biased region" description="Low complexity" evidence="2">
    <location>
        <begin position="571"/>
        <end position="583"/>
    </location>
</feature>
<dbReference type="PANTHER" id="PTHR13430">
    <property type="match status" value="1"/>
</dbReference>
<dbReference type="GO" id="GO:0005829">
    <property type="term" value="C:cytosol"/>
    <property type="evidence" value="ECO:0007669"/>
    <property type="project" value="TreeGrafter"/>
</dbReference>
<feature type="compositionally biased region" description="Basic and acidic residues" evidence="2">
    <location>
        <begin position="555"/>
        <end position="568"/>
    </location>
</feature>
<name>A0AAV1IJG1_9CHLO</name>
<feature type="domain" description="Autophagy-related protein 13 N-terminal" evidence="3">
    <location>
        <begin position="13"/>
        <end position="212"/>
    </location>
</feature>
<dbReference type="GO" id="GO:1990316">
    <property type="term" value="C:Atg1/ULK1 kinase complex"/>
    <property type="evidence" value="ECO:0007669"/>
    <property type="project" value="InterPro"/>
</dbReference>
<dbReference type="PANTHER" id="PTHR13430:SF4">
    <property type="entry name" value="AUTOPHAGY-RELATED PROTEIN 13"/>
    <property type="match status" value="1"/>
</dbReference>
<feature type="compositionally biased region" description="Low complexity" evidence="2">
    <location>
        <begin position="598"/>
        <end position="608"/>
    </location>
</feature>
<dbReference type="InterPro" id="IPR036570">
    <property type="entry name" value="HORMA_dom_sf"/>
</dbReference>
<dbReference type="Pfam" id="PF10033">
    <property type="entry name" value="ATG13"/>
    <property type="match status" value="1"/>
</dbReference>
<protein>
    <recommendedName>
        <fullName evidence="3">Autophagy-related protein 13 N-terminal domain-containing protein</fullName>
    </recommendedName>
</protein>
<dbReference type="GO" id="GO:0034497">
    <property type="term" value="P:protein localization to phagophore assembly site"/>
    <property type="evidence" value="ECO:0007669"/>
    <property type="project" value="TreeGrafter"/>
</dbReference>
<feature type="region of interest" description="Disordered" evidence="2">
    <location>
        <begin position="500"/>
        <end position="608"/>
    </location>
</feature>
<reference evidence="4 5" key="1">
    <citation type="submission" date="2023-10" db="EMBL/GenBank/DDBJ databases">
        <authorList>
            <person name="Maclean D."/>
            <person name="Macfadyen A."/>
        </authorList>
    </citation>
    <scope>NUCLEOTIDE SEQUENCE [LARGE SCALE GENOMIC DNA]</scope>
</reference>
<keyword evidence="5" id="KW-1185">Reference proteome</keyword>
<evidence type="ECO:0000313" key="4">
    <source>
        <dbReference type="EMBL" id="CAK0786327.1"/>
    </source>
</evidence>
<dbReference type="EMBL" id="CAUYUE010000014">
    <property type="protein sequence ID" value="CAK0786327.1"/>
    <property type="molecule type" value="Genomic_DNA"/>
</dbReference>
<gene>
    <name evidence="4" type="ORF">CVIRNUC_009540</name>
</gene>
<evidence type="ECO:0000256" key="1">
    <source>
        <dbReference type="ARBA" id="ARBA00023006"/>
    </source>
</evidence>
<feature type="compositionally biased region" description="Polar residues" evidence="2">
    <location>
        <begin position="370"/>
        <end position="387"/>
    </location>
</feature>
<dbReference type="InterPro" id="IPR040182">
    <property type="entry name" value="ATG13"/>
</dbReference>
<organism evidence="4 5">
    <name type="scientific">Coccomyxa viridis</name>
    <dbReference type="NCBI Taxonomy" id="1274662"/>
    <lineage>
        <taxon>Eukaryota</taxon>
        <taxon>Viridiplantae</taxon>
        <taxon>Chlorophyta</taxon>
        <taxon>core chlorophytes</taxon>
        <taxon>Trebouxiophyceae</taxon>
        <taxon>Trebouxiophyceae incertae sedis</taxon>
        <taxon>Coccomyxaceae</taxon>
        <taxon>Coccomyxa</taxon>
    </lineage>
</organism>
<dbReference type="Proteomes" id="UP001314263">
    <property type="component" value="Unassembled WGS sequence"/>
</dbReference>
<feature type="region of interest" description="Disordered" evidence="2">
    <location>
        <begin position="342"/>
        <end position="464"/>
    </location>
</feature>
<proteinExistence type="predicted"/>
<evidence type="ECO:0000259" key="3">
    <source>
        <dbReference type="Pfam" id="PF10033"/>
    </source>
</evidence>
<sequence length="857" mass="89227">MADASRARMQQIVSECFVKSAHIILTSRIYHSSRTLSMKGPKCWFNLDVEELDVVQRELDHWRRDPSCSMVIEVFVQPWTSRATLQQVNIQAEDSLQGRRLLERWTLSYAQAPASEAQHRQQGRSSASRLEPASVYKRMVIAMRSLYSYVRVLPTYRLYKACAQERGGSMALQYCITRGPPGGASPGACPARMGHFAFAPIGTQHGSFRMAVDFAPATTITVIKDSTTAHSPMAQIIADYAAGETQPRRASPLSASMHAPVSTAQSAPLKGPSALYGLSGSSQPREQPVLKRRSWSLQGTASAFAPDLAPSGLGMSPPTVMAGPSSAAMQDVNALRRLSLQHGQSGSEEPLSAAPGLTHAWSTPPKYPGTPTSPGVLSGPGQVQTWSRAAANQDAFARTQQMASSRHALEGRTRAQPPAAASRLQSPAEAGEAAGGGGGSRQTSAPVSIPGAADAGAAARHSRIHSSGDLAAMQQQHDITAQVRTVKWMSGQSRVPASAPAASAAGVLGQGQGEHLDAGPSARTTGFAPTYSARLPTGSPQGNAGQHRPCRSCLKRPDGGSASEERRLSFASGSAQSAQSTQQPPTPPALYAMHPMGSDSSGSAASSFPASCSPQLPFAFTPSGLSFSSTHDPTVQALAIASVAAQGETAQQSSSPAASQALTVFRRPLLGASPRLSSAFELPVVGALGYSLSPVQGSLESSLLSASTPRHTATVPLKLASPFPPALQRGGAGVPAMPGSGPPRLTYPVNLPSEHAELPSHSATEDAEGELLPFALDGDAIPASPQPLAPLRARTASGLSPSDPEDAVGAFVRAISEAPADLQQGEEHEQMSGLAKGMTLQGGLAQLSALKAQLEAM</sequence>
<dbReference type="GO" id="GO:0034727">
    <property type="term" value="P:piecemeal microautophagy of the nucleus"/>
    <property type="evidence" value="ECO:0007669"/>
    <property type="project" value="TreeGrafter"/>
</dbReference>
<keyword evidence="1" id="KW-0072">Autophagy</keyword>
<evidence type="ECO:0000256" key="2">
    <source>
        <dbReference type="SAM" id="MobiDB-lite"/>
    </source>
</evidence>
<evidence type="ECO:0000313" key="5">
    <source>
        <dbReference type="Proteomes" id="UP001314263"/>
    </source>
</evidence>
<accession>A0AAV1IJG1</accession>
<dbReference type="GO" id="GO:0000423">
    <property type="term" value="P:mitophagy"/>
    <property type="evidence" value="ECO:0007669"/>
    <property type="project" value="TreeGrafter"/>
</dbReference>
<dbReference type="GO" id="GO:0000407">
    <property type="term" value="C:phagophore assembly site"/>
    <property type="evidence" value="ECO:0007669"/>
    <property type="project" value="TreeGrafter"/>
</dbReference>
<comment type="caution">
    <text evidence="4">The sequence shown here is derived from an EMBL/GenBank/DDBJ whole genome shotgun (WGS) entry which is preliminary data.</text>
</comment>
<dbReference type="Gene3D" id="3.30.900.10">
    <property type="entry name" value="HORMA domain"/>
    <property type="match status" value="1"/>
</dbReference>